<dbReference type="Pfam" id="PF16555">
    <property type="entry name" value="GramPos_pilinD1"/>
    <property type="match status" value="1"/>
</dbReference>
<proteinExistence type="predicted"/>
<keyword evidence="2" id="KW-0812">Transmembrane</keyword>
<evidence type="ECO:0000313" key="6">
    <source>
        <dbReference type="EMBL" id="QIK63450.1"/>
    </source>
</evidence>
<feature type="domain" description="SpaA-like prealbumin fold" evidence="5">
    <location>
        <begin position="356"/>
        <end position="472"/>
    </location>
</feature>
<dbReference type="InterPro" id="IPR041033">
    <property type="entry name" value="SpaA_PFL_dom_1"/>
</dbReference>
<feature type="signal peptide" evidence="3">
    <location>
        <begin position="1"/>
        <end position="28"/>
    </location>
</feature>
<evidence type="ECO:0000259" key="5">
    <source>
        <dbReference type="Pfam" id="PF17802"/>
    </source>
</evidence>
<evidence type="ECO:0000259" key="4">
    <source>
        <dbReference type="Pfam" id="PF16555"/>
    </source>
</evidence>
<dbReference type="InterPro" id="IPR048052">
    <property type="entry name" value="FM1-like"/>
</dbReference>
<dbReference type="GO" id="GO:0005975">
    <property type="term" value="P:carbohydrate metabolic process"/>
    <property type="evidence" value="ECO:0007669"/>
    <property type="project" value="UniProtKB-ARBA"/>
</dbReference>
<feature type="chain" id="PRO_5026332661" evidence="3">
    <location>
        <begin position="29"/>
        <end position="524"/>
    </location>
</feature>
<dbReference type="AlphaFoldDB" id="A0A6G7XFQ9"/>
<dbReference type="Pfam" id="PF17802">
    <property type="entry name" value="SpaA"/>
    <property type="match status" value="1"/>
</dbReference>
<dbReference type="NCBIfam" id="TIGR04226">
    <property type="entry name" value="RrgB_K2N_iso_D2"/>
    <property type="match status" value="1"/>
</dbReference>
<evidence type="ECO:0000256" key="3">
    <source>
        <dbReference type="SAM" id="SignalP"/>
    </source>
</evidence>
<dbReference type="InterPro" id="IPR013783">
    <property type="entry name" value="Ig-like_fold"/>
</dbReference>
<dbReference type="NCBIfam" id="NF033902">
    <property type="entry name" value="iso_D2_wall_anc"/>
    <property type="match status" value="1"/>
</dbReference>
<gene>
    <name evidence="6" type="ORF">G7068_09740</name>
</gene>
<accession>A0A6G7XFQ9</accession>
<feature type="transmembrane region" description="Helical" evidence="2">
    <location>
        <begin position="496"/>
        <end position="515"/>
    </location>
</feature>
<dbReference type="Proteomes" id="UP000502677">
    <property type="component" value="Chromosome"/>
</dbReference>
<dbReference type="NCBIfam" id="TIGR01167">
    <property type="entry name" value="LPXTG_anchor"/>
    <property type="match status" value="1"/>
</dbReference>
<reference evidence="6 7" key="1">
    <citation type="submission" date="2020-03" db="EMBL/GenBank/DDBJ databases">
        <title>Leucobacter sp. nov., isolated from beetles.</title>
        <authorList>
            <person name="Hyun D.-W."/>
            <person name="Bae J.-W."/>
        </authorList>
    </citation>
    <scope>NUCLEOTIDE SEQUENCE [LARGE SCALE GENOMIC DNA]</scope>
    <source>
        <strain evidence="6 7">HDW9C</strain>
    </source>
</reference>
<keyword evidence="7" id="KW-1185">Reference proteome</keyword>
<feature type="compositionally biased region" description="Polar residues" evidence="1">
    <location>
        <begin position="335"/>
        <end position="348"/>
    </location>
</feature>
<dbReference type="RefSeq" id="WP_166291569.1">
    <property type="nucleotide sequence ID" value="NZ_CP049863.1"/>
</dbReference>
<feature type="region of interest" description="Disordered" evidence="1">
    <location>
        <begin position="49"/>
        <end position="72"/>
    </location>
</feature>
<name>A0A6G7XFQ9_9MICO</name>
<keyword evidence="2" id="KW-1133">Transmembrane helix</keyword>
<dbReference type="InterPro" id="IPR026466">
    <property type="entry name" value="Fim_isopep_form_D2_dom"/>
</dbReference>
<keyword evidence="3" id="KW-0732">Signal</keyword>
<dbReference type="InterPro" id="IPR032364">
    <property type="entry name" value="GramPos_pilinD1_N"/>
</dbReference>
<keyword evidence="2" id="KW-0472">Membrane</keyword>
<evidence type="ECO:0000313" key="7">
    <source>
        <dbReference type="Proteomes" id="UP000502677"/>
    </source>
</evidence>
<evidence type="ECO:0000256" key="1">
    <source>
        <dbReference type="SAM" id="MobiDB-lite"/>
    </source>
</evidence>
<feature type="domain" description="Gram-positive pilin subunit D1 N-terminal" evidence="4">
    <location>
        <begin position="45"/>
        <end position="197"/>
    </location>
</feature>
<feature type="region of interest" description="Disordered" evidence="1">
    <location>
        <begin position="327"/>
        <end position="348"/>
    </location>
</feature>
<dbReference type="Gene3D" id="2.60.40.740">
    <property type="match status" value="1"/>
</dbReference>
<dbReference type="EMBL" id="CP049863">
    <property type="protein sequence ID" value="QIK63450.1"/>
    <property type="molecule type" value="Genomic_DNA"/>
</dbReference>
<protein>
    <submittedName>
        <fullName evidence="6">SpaH/EbpB family LPXTG-anchored major pilin</fullName>
    </submittedName>
</protein>
<dbReference type="KEGG" id="lvi:G7068_09740"/>
<dbReference type="Gene3D" id="2.60.40.10">
    <property type="entry name" value="Immunoglobulins"/>
    <property type="match status" value="2"/>
</dbReference>
<organism evidence="6 7">
    <name type="scientific">Leucobacter viscericola</name>
    <dbReference type="NCBI Taxonomy" id="2714935"/>
    <lineage>
        <taxon>Bacteria</taxon>
        <taxon>Bacillati</taxon>
        <taxon>Actinomycetota</taxon>
        <taxon>Actinomycetes</taxon>
        <taxon>Micrococcales</taxon>
        <taxon>Microbacteriaceae</taxon>
        <taxon>Leucobacter</taxon>
    </lineage>
</organism>
<sequence length="524" mass="55255">MTNNLKNKRWRGAVALLAACAVGVVAFAAPAAAAPPAQMIDTSKKGSITVTKFSTPDDERPTTEGNGKPGFVPSANSTLLDGATFEVFKVGNAALDLTKNSGWQYLEGLISNVGANPTAAAITGAGATLTTQGSKVTGADGTGVAKWSNLDIGAYYVLETNVPAGHKASAPFFVTIPMTDPDNLNTWMYDVHVFPKNIQDDTAKVPLDTDKYTVGQELTWEIRTTIPGDGTNDVKIMTVTDTPSAMLDYKSVTMQIGNTWQNPIGTNVALSTPADFTVAVDGPTRKISATLTPTGLAKANGNKGATLLTRVLTEVNASYPGQGVLENTGGVITNKPGSDTETEESATPPSITKYADVKVEKINDAKELLNGAEFDVYYSHSATPDFSLVGNATTGFVKMDGVTCIMGAGSSCEFNVRFSDFAENTQLGTTDARYNYYWLVETKAPKGYELLAEPWGFTVTKDNVNPSFQLTNPVQVVNVIRGAGLELPFTGGAGTVAFLVVGIALLAGATSMIVIRSRQRKAQA</sequence>
<evidence type="ECO:0000256" key="2">
    <source>
        <dbReference type="SAM" id="Phobius"/>
    </source>
</evidence>